<dbReference type="PANTHER" id="PTHR43179:SF7">
    <property type="entry name" value="RHAMNOSYLTRANSFERASE WBBL"/>
    <property type="match status" value="1"/>
</dbReference>
<evidence type="ECO:0000313" key="2">
    <source>
        <dbReference type="EMBL" id="KGB98902.1"/>
    </source>
</evidence>
<name>A0AA89CDR9_BURCE</name>
<dbReference type="Pfam" id="PF00535">
    <property type="entry name" value="Glycos_transf_2"/>
    <property type="match status" value="2"/>
</dbReference>
<dbReference type="AlphaFoldDB" id="A0AA89CDR9"/>
<keyword evidence="2" id="KW-0808">Transferase</keyword>
<evidence type="ECO:0000313" key="3">
    <source>
        <dbReference type="Proteomes" id="UP000029575"/>
    </source>
</evidence>
<protein>
    <submittedName>
        <fullName evidence="2">Glycosyl transferase 2 family protein</fullName>
    </submittedName>
</protein>
<dbReference type="RefSeq" id="WP_052100243.1">
    <property type="nucleotide sequence ID" value="NZ_KN150854.1"/>
</dbReference>
<proteinExistence type="predicted"/>
<gene>
    <name evidence="2" type="ORF">DM43_2596</name>
</gene>
<dbReference type="GO" id="GO:0016740">
    <property type="term" value="F:transferase activity"/>
    <property type="evidence" value="ECO:0007669"/>
    <property type="project" value="UniProtKB-KW"/>
</dbReference>
<dbReference type="PANTHER" id="PTHR43179">
    <property type="entry name" value="RHAMNOSYLTRANSFERASE WBBL"/>
    <property type="match status" value="1"/>
</dbReference>
<dbReference type="EMBL" id="JPGD01000005">
    <property type="protein sequence ID" value="KGB98902.1"/>
    <property type="molecule type" value="Genomic_DNA"/>
</dbReference>
<evidence type="ECO:0000259" key="1">
    <source>
        <dbReference type="Pfam" id="PF00535"/>
    </source>
</evidence>
<dbReference type="InterPro" id="IPR029044">
    <property type="entry name" value="Nucleotide-diphossugar_trans"/>
</dbReference>
<dbReference type="SUPFAM" id="SSF53448">
    <property type="entry name" value="Nucleotide-diphospho-sugar transferases"/>
    <property type="match status" value="2"/>
</dbReference>
<dbReference type="Proteomes" id="UP000029575">
    <property type="component" value="Unassembled WGS sequence"/>
</dbReference>
<dbReference type="InterPro" id="IPR001173">
    <property type="entry name" value="Glyco_trans_2-like"/>
</dbReference>
<comment type="caution">
    <text evidence="2">The sequence shown here is derived from an EMBL/GenBank/DDBJ whole genome shotgun (WGS) entry which is preliminary data.</text>
</comment>
<dbReference type="CDD" id="cd04186">
    <property type="entry name" value="GT_2_like_c"/>
    <property type="match status" value="1"/>
</dbReference>
<sequence>MFDFNALRLTWGIPFLVDLSGAKMLASEDRPATRVYLVDVRLLPGWYMIELRTSGHAAQLRARIRLPSEPSAATLAMTLGARQVSKRLVHLPTRGKIEIEIDFDDPVADRIEAFRLVRVTSRFAYLRIMTKLKALHPRYKPCGDDYDLADSQRERGDLAQAWRDYCCLFEESEQLVGYQDWIRHFDTPSRDTYKIMQDSLHRFTASPVFAIGMEVSGVPSPHWETAIRSVAAQIYPNWQLLIVDQRPGSERTDLIPRDLRADARIRVIPDHASADEHSTLDRALAESGNWVVFLGQDDVLPRHGLYVVADAIDRRPDIDLLYSDEDYIDVNGVRHSPRFKSDWDEDLMLSSDLFSGLAIYRAAVFALSGGRDRRHGAASRYDMTLRCLAHTSRDRIVHIPRVLYHNRAEPESIQDPVARRDSRDARRLAVVRHLARAGIQATVSSTAYGHHVRYPVPEQAPLVTIVIPTRNGFSLLSRCVDSIISKTHYRAFEILIVDNGSDDPDTLDYMARLAVDHGVRILRDDRPFNYSALNNRAVEIARGEFVALVNNDVEIIDGGWLDEVMGQALRPEVGIVGVKLLYTNGSVQHAGVIVGLSGCADHLHRGLGRDEPGYQARAVTTQSLSAVTGACLVVRRSLYRQLGGLNETDLAVAFNDVDFCLRVRQAGYTVLWTPHAVLYHHESATRGQDDTAEKMARAAREIDYMRRQWHDMIANDPAYNPNLSLHRFDCQLAWPPRVASLRRLALRASGTTAD</sequence>
<feature type="domain" description="Glycosyltransferase 2-like" evidence="1">
    <location>
        <begin position="464"/>
        <end position="641"/>
    </location>
</feature>
<reference evidence="2 3" key="1">
    <citation type="submission" date="2014-06" db="EMBL/GenBank/DDBJ databases">
        <authorList>
            <person name="Bishop-Lilly K.A."/>
            <person name="Broomall S.M."/>
            <person name="Chain P.S."/>
            <person name="Chertkov O."/>
            <person name="Coyne S.R."/>
            <person name="Daligault H.E."/>
            <person name="Davenport K.W."/>
            <person name="Erkkila T."/>
            <person name="Frey K.G."/>
            <person name="Gibbons H.S."/>
            <person name="Gu W."/>
            <person name="Jaissle J."/>
            <person name="Johnson S.L."/>
            <person name="Koroleva G.I."/>
            <person name="Ladner J.T."/>
            <person name="Lo C.-C."/>
            <person name="Minogue T.D."/>
            <person name="Munk C."/>
            <person name="Palacios G.F."/>
            <person name="Redden C.L."/>
            <person name="Rosenzweig C.N."/>
            <person name="Scholz M.B."/>
            <person name="Teshima H."/>
            <person name="Xu Y."/>
        </authorList>
    </citation>
    <scope>NUCLEOTIDE SEQUENCE [LARGE SCALE GENOMIC DNA]</scope>
    <source>
        <strain evidence="2 3">DWS 37UF10B-2</strain>
    </source>
</reference>
<accession>A0AA89CDR9</accession>
<feature type="domain" description="Glycosyltransferase 2-like" evidence="1">
    <location>
        <begin position="226"/>
        <end position="351"/>
    </location>
</feature>
<organism evidence="2 3">
    <name type="scientific">Burkholderia cepacia</name>
    <name type="common">Pseudomonas cepacia</name>
    <dbReference type="NCBI Taxonomy" id="292"/>
    <lineage>
        <taxon>Bacteria</taxon>
        <taxon>Pseudomonadati</taxon>
        <taxon>Pseudomonadota</taxon>
        <taxon>Betaproteobacteria</taxon>
        <taxon>Burkholderiales</taxon>
        <taxon>Burkholderiaceae</taxon>
        <taxon>Burkholderia</taxon>
        <taxon>Burkholderia cepacia complex</taxon>
    </lineage>
</organism>
<dbReference type="Gene3D" id="3.90.550.10">
    <property type="entry name" value="Spore Coat Polysaccharide Biosynthesis Protein SpsA, Chain A"/>
    <property type="match status" value="2"/>
</dbReference>